<proteinExistence type="predicted"/>
<feature type="region of interest" description="Disordered" evidence="1">
    <location>
        <begin position="18"/>
        <end position="39"/>
    </location>
</feature>
<protein>
    <submittedName>
        <fullName evidence="2">Uncharacterized protein</fullName>
    </submittedName>
</protein>
<dbReference type="AlphaFoldDB" id="A0A6J4R6W7"/>
<sequence length="39" mass="4070">WSSSSSLACAVVIRQTPDRGRQTRAAKGRRVLAAPTAGS</sequence>
<evidence type="ECO:0000313" key="2">
    <source>
        <dbReference type="EMBL" id="CAA9465929.1"/>
    </source>
</evidence>
<organism evidence="2">
    <name type="scientific">uncultured Rubrobacteraceae bacterium</name>
    <dbReference type="NCBI Taxonomy" id="349277"/>
    <lineage>
        <taxon>Bacteria</taxon>
        <taxon>Bacillati</taxon>
        <taxon>Actinomycetota</taxon>
        <taxon>Rubrobacteria</taxon>
        <taxon>Rubrobacterales</taxon>
        <taxon>Rubrobacteraceae</taxon>
        <taxon>environmental samples</taxon>
    </lineage>
</organism>
<feature type="non-terminal residue" evidence="2">
    <location>
        <position position="1"/>
    </location>
</feature>
<name>A0A6J4R6W7_9ACTN</name>
<evidence type="ECO:0000256" key="1">
    <source>
        <dbReference type="SAM" id="MobiDB-lite"/>
    </source>
</evidence>
<gene>
    <name evidence="2" type="ORF">AVDCRST_MAG02-3651</name>
</gene>
<dbReference type="EMBL" id="CADCVH010000094">
    <property type="protein sequence ID" value="CAA9465929.1"/>
    <property type="molecule type" value="Genomic_DNA"/>
</dbReference>
<accession>A0A6J4R6W7</accession>
<reference evidence="2" key="1">
    <citation type="submission" date="2020-02" db="EMBL/GenBank/DDBJ databases">
        <authorList>
            <person name="Meier V. D."/>
        </authorList>
    </citation>
    <scope>NUCLEOTIDE SEQUENCE</scope>
    <source>
        <strain evidence="2">AVDCRST_MAG02</strain>
    </source>
</reference>
<feature type="non-terminal residue" evidence="2">
    <location>
        <position position="39"/>
    </location>
</feature>